<keyword evidence="3" id="KW-1185">Reference proteome</keyword>
<sequence length="220" mass="24684">MLQIDRVIPIACKAELTNFSFLFWAKAKTNLTDSHIWFSIFQRPAKSNFTRVQRLTCCLSLIFCSMCASIAWYGQAAQSDQALTVGPVKISLAGVYVGILSSAMTLPINLIIVLLFRCSRPLPQKPKHNPNALISEKKSEEDGNEKITMDDTADLPEICNEEEENVEYFIEDEFKNEVDYLNKGDNSKKTLHKGEVTAEDAGLVQIANIPLSKDLVVRLR</sequence>
<dbReference type="PANTHER" id="PTHR10877:SF194">
    <property type="entry name" value="LOCATION OF VULVA DEFECTIVE 1"/>
    <property type="match status" value="1"/>
</dbReference>
<feature type="transmembrane region" description="Helical" evidence="1">
    <location>
        <begin position="52"/>
        <end position="73"/>
    </location>
</feature>
<feature type="transmembrane region" description="Helical" evidence="1">
    <location>
        <begin position="93"/>
        <end position="116"/>
    </location>
</feature>
<keyword evidence="1" id="KW-1133">Transmembrane helix</keyword>
<dbReference type="GO" id="GO:0050982">
    <property type="term" value="P:detection of mechanical stimulus"/>
    <property type="evidence" value="ECO:0007669"/>
    <property type="project" value="TreeGrafter"/>
</dbReference>
<proteinExistence type="predicted"/>
<organism evidence="2 3">
    <name type="scientific">Dreissena polymorpha</name>
    <name type="common">Zebra mussel</name>
    <name type="synonym">Mytilus polymorpha</name>
    <dbReference type="NCBI Taxonomy" id="45954"/>
    <lineage>
        <taxon>Eukaryota</taxon>
        <taxon>Metazoa</taxon>
        <taxon>Spiralia</taxon>
        <taxon>Lophotrochozoa</taxon>
        <taxon>Mollusca</taxon>
        <taxon>Bivalvia</taxon>
        <taxon>Autobranchia</taxon>
        <taxon>Heteroconchia</taxon>
        <taxon>Euheterodonta</taxon>
        <taxon>Imparidentia</taxon>
        <taxon>Neoheterodontei</taxon>
        <taxon>Myida</taxon>
        <taxon>Dreissenoidea</taxon>
        <taxon>Dreissenidae</taxon>
        <taxon>Dreissena</taxon>
    </lineage>
</organism>
<reference evidence="2" key="2">
    <citation type="submission" date="2020-11" db="EMBL/GenBank/DDBJ databases">
        <authorList>
            <person name="McCartney M.A."/>
            <person name="Auch B."/>
            <person name="Kono T."/>
            <person name="Mallez S."/>
            <person name="Becker A."/>
            <person name="Gohl D.M."/>
            <person name="Silverstein K.A.T."/>
            <person name="Koren S."/>
            <person name="Bechman K.B."/>
            <person name="Herman A."/>
            <person name="Abrahante J.E."/>
            <person name="Garbe J."/>
        </authorList>
    </citation>
    <scope>NUCLEOTIDE SEQUENCE</scope>
    <source>
        <strain evidence="2">Duluth1</strain>
        <tissue evidence="2">Whole animal</tissue>
    </source>
</reference>
<reference evidence="2" key="1">
    <citation type="journal article" date="2019" name="bioRxiv">
        <title>The Genome of the Zebra Mussel, Dreissena polymorpha: A Resource for Invasive Species Research.</title>
        <authorList>
            <person name="McCartney M.A."/>
            <person name="Auch B."/>
            <person name="Kono T."/>
            <person name="Mallez S."/>
            <person name="Zhang Y."/>
            <person name="Obille A."/>
            <person name="Becker A."/>
            <person name="Abrahante J.E."/>
            <person name="Garbe J."/>
            <person name="Badalamenti J.P."/>
            <person name="Herman A."/>
            <person name="Mangelson H."/>
            <person name="Liachko I."/>
            <person name="Sullivan S."/>
            <person name="Sone E.D."/>
            <person name="Koren S."/>
            <person name="Silverstein K.A.T."/>
            <person name="Beckman K.B."/>
            <person name="Gohl D.M."/>
        </authorList>
    </citation>
    <scope>NUCLEOTIDE SEQUENCE</scope>
    <source>
        <strain evidence="2">Duluth1</strain>
        <tissue evidence="2">Whole animal</tissue>
    </source>
</reference>
<dbReference type="GO" id="GO:0005262">
    <property type="term" value="F:calcium channel activity"/>
    <property type="evidence" value="ECO:0007669"/>
    <property type="project" value="TreeGrafter"/>
</dbReference>
<comment type="caution">
    <text evidence="2">The sequence shown here is derived from an EMBL/GenBank/DDBJ whole genome shotgun (WGS) entry which is preliminary data.</text>
</comment>
<evidence type="ECO:0000256" key="1">
    <source>
        <dbReference type="SAM" id="Phobius"/>
    </source>
</evidence>
<name>A0A9D4RM28_DREPO</name>
<gene>
    <name evidence="2" type="ORF">DPMN_034409</name>
</gene>
<dbReference type="GO" id="GO:0016020">
    <property type="term" value="C:membrane"/>
    <property type="evidence" value="ECO:0007669"/>
    <property type="project" value="TreeGrafter"/>
</dbReference>
<dbReference type="InterPro" id="IPR051223">
    <property type="entry name" value="Polycystin"/>
</dbReference>
<dbReference type="Proteomes" id="UP000828390">
    <property type="component" value="Unassembled WGS sequence"/>
</dbReference>
<keyword evidence="1" id="KW-0812">Transmembrane</keyword>
<accession>A0A9D4RM28</accession>
<dbReference type="EMBL" id="JAIWYP010000002">
    <property type="protein sequence ID" value="KAH3871215.1"/>
    <property type="molecule type" value="Genomic_DNA"/>
</dbReference>
<keyword evidence="1" id="KW-0472">Membrane</keyword>
<dbReference type="PANTHER" id="PTHR10877">
    <property type="entry name" value="POLYCYSTIN FAMILY MEMBER"/>
    <property type="match status" value="1"/>
</dbReference>
<evidence type="ECO:0000313" key="2">
    <source>
        <dbReference type="EMBL" id="KAH3871215.1"/>
    </source>
</evidence>
<dbReference type="AlphaFoldDB" id="A0A9D4RM28"/>
<evidence type="ECO:0000313" key="3">
    <source>
        <dbReference type="Proteomes" id="UP000828390"/>
    </source>
</evidence>
<protein>
    <submittedName>
        <fullName evidence="2">Uncharacterized protein</fullName>
    </submittedName>
</protein>